<organism evidence="2">
    <name type="scientific">Polaromonas hydrogenivorans</name>
    <dbReference type="NCBI Taxonomy" id="335476"/>
    <lineage>
        <taxon>Bacteria</taxon>
        <taxon>Pseudomonadati</taxon>
        <taxon>Pseudomonadota</taxon>
        <taxon>Betaproteobacteria</taxon>
        <taxon>Burkholderiales</taxon>
        <taxon>Comamonadaceae</taxon>
        <taxon>Polaromonas</taxon>
    </lineage>
</organism>
<dbReference type="InterPro" id="IPR018490">
    <property type="entry name" value="cNMP-bd_dom_sf"/>
</dbReference>
<protein>
    <submittedName>
        <fullName evidence="2">Cyclic nucleotide-binding domain-containing protein</fullName>
    </submittedName>
</protein>
<dbReference type="Pfam" id="PF00027">
    <property type="entry name" value="cNMP_binding"/>
    <property type="match status" value="1"/>
</dbReference>
<proteinExistence type="predicted"/>
<dbReference type="PROSITE" id="PS50042">
    <property type="entry name" value="CNMP_BINDING_3"/>
    <property type="match status" value="1"/>
</dbReference>
<accession>A0AAU7LS35</accession>
<dbReference type="InterPro" id="IPR050503">
    <property type="entry name" value="cAMP-dep_PK_reg_su-like"/>
</dbReference>
<dbReference type="SUPFAM" id="SSF51206">
    <property type="entry name" value="cAMP-binding domain-like"/>
    <property type="match status" value="1"/>
</dbReference>
<dbReference type="PANTHER" id="PTHR11635">
    <property type="entry name" value="CAMP-DEPENDENT PROTEIN KINASE REGULATORY CHAIN"/>
    <property type="match status" value="1"/>
</dbReference>
<feature type="domain" description="Cyclic nucleotide-binding" evidence="1">
    <location>
        <begin position="7"/>
        <end position="130"/>
    </location>
</feature>
<dbReference type="RefSeq" id="WP_349279687.1">
    <property type="nucleotide sequence ID" value="NZ_CBCSCU010000013.1"/>
</dbReference>
<dbReference type="GO" id="GO:0005829">
    <property type="term" value="C:cytosol"/>
    <property type="evidence" value="ECO:0007669"/>
    <property type="project" value="TreeGrafter"/>
</dbReference>
<evidence type="ECO:0000259" key="1">
    <source>
        <dbReference type="PROSITE" id="PS50042"/>
    </source>
</evidence>
<dbReference type="GO" id="GO:0005952">
    <property type="term" value="C:cAMP-dependent protein kinase complex"/>
    <property type="evidence" value="ECO:0007669"/>
    <property type="project" value="InterPro"/>
</dbReference>
<dbReference type="InterPro" id="IPR000595">
    <property type="entry name" value="cNMP-bd_dom"/>
</dbReference>
<dbReference type="EMBL" id="CP157675">
    <property type="protein sequence ID" value="XBP70370.1"/>
    <property type="molecule type" value="Genomic_DNA"/>
</dbReference>
<dbReference type="SMART" id="SM00100">
    <property type="entry name" value="cNMP"/>
    <property type="match status" value="1"/>
</dbReference>
<reference evidence="2" key="1">
    <citation type="submission" date="2024-05" db="EMBL/GenBank/DDBJ databases">
        <authorList>
            <person name="Bunk B."/>
            <person name="Swiderski J."/>
            <person name="Sproer C."/>
            <person name="Thiel V."/>
        </authorList>
    </citation>
    <scope>NUCLEOTIDE SEQUENCE</scope>
    <source>
        <strain evidence="2">DSM 17735</strain>
    </source>
</reference>
<dbReference type="AlphaFoldDB" id="A0AAU7LS35"/>
<dbReference type="CDD" id="cd00038">
    <property type="entry name" value="CAP_ED"/>
    <property type="match status" value="1"/>
</dbReference>
<name>A0AAU7LS35_9BURK</name>
<dbReference type="Gene3D" id="2.60.120.10">
    <property type="entry name" value="Jelly Rolls"/>
    <property type="match status" value="1"/>
</dbReference>
<dbReference type="InterPro" id="IPR014710">
    <property type="entry name" value="RmlC-like_jellyroll"/>
</dbReference>
<gene>
    <name evidence="2" type="ORF">ABLV49_00590</name>
</gene>
<dbReference type="PANTHER" id="PTHR11635:SF152">
    <property type="entry name" value="CAMP-DEPENDENT PROTEIN KINASE TYPE I REGULATORY SUBUNIT-RELATED"/>
    <property type="match status" value="1"/>
</dbReference>
<sequence length="162" mass="17799">MLIAPTALMQLSLEEARVVVLYMQPQLVAKGTIFIREGDGRDTGFMMLLLDGEVTVETLVVSRVEPIIITVMGPGSLIGELGFLDAQPRYATCIAATPLRCAILTREALNQLMQENAPVAAKLMLALSLRIGVRLREITDKLKMYVQLTQAMEQEIASRVTP</sequence>
<evidence type="ECO:0000313" key="2">
    <source>
        <dbReference type="EMBL" id="XBP70370.1"/>
    </source>
</evidence>